<dbReference type="Proteomes" id="UP000076842">
    <property type="component" value="Unassembled WGS sequence"/>
</dbReference>
<protein>
    <submittedName>
        <fullName evidence="2">Uncharacterized protein</fullName>
    </submittedName>
</protein>
<keyword evidence="3" id="KW-1185">Reference proteome</keyword>
<feature type="region of interest" description="Disordered" evidence="1">
    <location>
        <begin position="81"/>
        <end position="110"/>
    </location>
</feature>
<organism evidence="2 3">
    <name type="scientific">Calocera cornea HHB12733</name>
    <dbReference type="NCBI Taxonomy" id="1353952"/>
    <lineage>
        <taxon>Eukaryota</taxon>
        <taxon>Fungi</taxon>
        <taxon>Dikarya</taxon>
        <taxon>Basidiomycota</taxon>
        <taxon>Agaricomycotina</taxon>
        <taxon>Dacrymycetes</taxon>
        <taxon>Dacrymycetales</taxon>
        <taxon>Dacrymycetaceae</taxon>
        <taxon>Calocera</taxon>
    </lineage>
</organism>
<name>A0A165K3V0_9BASI</name>
<dbReference type="InParanoid" id="A0A165K3V0"/>
<evidence type="ECO:0000313" key="2">
    <source>
        <dbReference type="EMBL" id="KZT62643.1"/>
    </source>
</evidence>
<reference evidence="2 3" key="1">
    <citation type="journal article" date="2016" name="Mol. Biol. Evol.">
        <title>Comparative Genomics of Early-Diverging Mushroom-Forming Fungi Provides Insights into the Origins of Lignocellulose Decay Capabilities.</title>
        <authorList>
            <person name="Nagy L.G."/>
            <person name="Riley R."/>
            <person name="Tritt A."/>
            <person name="Adam C."/>
            <person name="Daum C."/>
            <person name="Floudas D."/>
            <person name="Sun H."/>
            <person name="Yadav J.S."/>
            <person name="Pangilinan J."/>
            <person name="Larsson K.H."/>
            <person name="Matsuura K."/>
            <person name="Barry K."/>
            <person name="Labutti K."/>
            <person name="Kuo R."/>
            <person name="Ohm R.A."/>
            <person name="Bhattacharya S.S."/>
            <person name="Shirouzu T."/>
            <person name="Yoshinaga Y."/>
            <person name="Martin F.M."/>
            <person name="Grigoriev I.V."/>
            <person name="Hibbett D.S."/>
        </authorList>
    </citation>
    <scope>NUCLEOTIDE SEQUENCE [LARGE SCALE GENOMIC DNA]</scope>
    <source>
        <strain evidence="2 3">HHB12733</strain>
    </source>
</reference>
<gene>
    <name evidence="2" type="ORF">CALCODRAFT_505415</name>
</gene>
<evidence type="ECO:0000313" key="3">
    <source>
        <dbReference type="Proteomes" id="UP000076842"/>
    </source>
</evidence>
<proteinExistence type="predicted"/>
<sequence length="229" mass="24866">MSIRRPTGPDFGVLIHGTADTEALSALLLNAHCSLSSQRFMTMWKDSKEVDGENEGETGGQVVSIAIHKTEPHHDIIGHAVGAGGGLEPAGAGRGLEQSGPPQCHQHPITTGDRRVRIRQLAQLHGPLLAHRIAVVGTTVYRIWSECWGALSDEDALAGYVRDHDNYDKATAPKMTDSQDFHRGNAMRTLARKHSDMVTAAFQQLGALAFSMMNDVKQVINDSDRVQTV</sequence>
<evidence type="ECO:0000256" key="1">
    <source>
        <dbReference type="SAM" id="MobiDB-lite"/>
    </source>
</evidence>
<feature type="compositionally biased region" description="Gly residues" evidence="1">
    <location>
        <begin position="81"/>
        <end position="94"/>
    </location>
</feature>
<dbReference type="EMBL" id="KV423915">
    <property type="protein sequence ID" value="KZT62643.1"/>
    <property type="molecule type" value="Genomic_DNA"/>
</dbReference>
<dbReference type="AlphaFoldDB" id="A0A165K3V0"/>
<accession>A0A165K3V0</accession>